<dbReference type="SUPFAM" id="SSF49447">
    <property type="entry name" value="Second domain of Mu2 adaptin subunit (ap50) of ap2 adaptor"/>
    <property type="match status" value="1"/>
</dbReference>
<dbReference type="PIRSF" id="PIRSF005992">
    <property type="entry name" value="Clathrin_mu"/>
    <property type="match status" value="1"/>
</dbReference>
<evidence type="ECO:0000256" key="2">
    <source>
        <dbReference type="ARBA" id="ARBA00022448"/>
    </source>
</evidence>
<keyword evidence="2" id="KW-0813">Transport</keyword>
<dbReference type="SUPFAM" id="SSF64356">
    <property type="entry name" value="SNARE-like"/>
    <property type="match status" value="1"/>
</dbReference>
<dbReference type="GO" id="GO:0016192">
    <property type="term" value="P:vesicle-mediated transport"/>
    <property type="evidence" value="ECO:0007669"/>
    <property type="project" value="InterPro"/>
</dbReference>
<dbReference type="Gene3D" id="2.60.40.1170">
    <property type="entry name" value="Mu homology domain, subdomain B"/>
    <property type="match status" value="2"/>
</dbReference>
<dbReference type="Proteomes" id="UP000678393">
    <property type="component" value="Unassembled WGS sequence"/>
</dbReference>
<keyword evidence="3" id="KW-0653">Protein transport</keyword>
<dbReference type="GO" id="GO:0006886">
    <property type="term" value="P:intracellular protein transport"/>
    <property type="evidence" value="ECO:0007669"/>
    <property type="project" value="InterPro"/>
</dbReference>
<accession>A0A8S3ZWW7</accession>
<evidence type="ECO:0000313" key="6">
    <source>
        <dbReference type="EMBL" id="CAG5132540.1"/>
    </source>
</evidence>
<evidence type="ECO:0000256" key="4">
    <source>
        <dbReference type="ARBA" id="ARBA00023136"/>
    </source>
</evidence>
<dbReference type="PANTHER" id="PTHR10529">
    <property type="entry name" value="AP COMPLEX SUBUNIT MU"/>
    <property type="match status" value="1"/>
</dbReference>
<dbReference type="Gene3D" id="3.30.450.60">
    <property type="match status" value="1"/>
</dbReference>
<dbReference type="GO" id="GO:0030131">
    <property type="term" value="C:clathrin adaptor complex"/>
    <property type="evidence" value="ECO:0007669"/>
    <property type="project" value="InterPro"/>
</dbReference>
<feature type="non-terminal residue" evidence="6">
    <location>
        <position position="1"/>
    </location>
</feature>
<reference evidence="6" key="1">
    <citation type="submission" date="2021-04" db="EMBL/GenBank/DDBJ databases">
        <authorList>
            <consortium name="Molecular Ecology Group"/>
        </authorList>
    </citation>
    <scope>NUCLEOTIDE SEQUENCE</scope>
</reference>
<dbReference type="PRINTS" id="PR00314">
    <property type="entry name" value="CLATHRINADPT"/>
</dbReference>
<dbReference type="InterPro" id="IPR050431">
    <property type="entry name" value="Adaptor_comp_med_subunit"/>
</dbReference>
<dbReference type="EMBL" id="CAJHNH020005457">
    <property type="protein sequence ID" value="CAG5132540.1"/>
    <property type="molecule type" value="Genomic_DNA"/>
</dbReference>
<gene>
    <name evidence="6" type="ORF">CUNI_LOCUS18098</name>
</gene>
<dbReference type="PROSITE" id="PS51072">
    <property type="entry name" value="MHD"/>
    <property type="match status" value="1"/>
</dbReference>
<dbReference type="InterPro" id="IPR028565">
    <property type="entry name" value="MHD"/>
</dbReference>
<dbReference type="Pfam" id="PF00928">
    <property type="entry name" value="Adap_comp_sub"/>
    <property type="match status" value="1"/>
</dbReference>
<organism evidence="6 7">
    <name type="scientific">Candidula unifasciata</name>
    <dbReference type="NCBI Taxonomy" id="100452"/>
    <lineage>
        <taxon>Eukaryota</taxon>
        <taxon>Metazoa</taxon>
        <taxon>Spiralia</taxon>
        <taxon>Lophotrochozoa</taxon>
        <taxon>Mollusca</taxon>
        <taxon>Gastropoda</taxon>
        <taxon>Heterobranchia</taxon>
        <taxon>Euthyneura</taxon>
        <taxon>Panpulmonata</taxon>
        <taxon>Eupulmonata</taxon>
        <taxon>Stylommatophora</taxon>
        <taxon>Helicina</taxon>
        <taxon>Helicoidea</taxon>
        <taxon>Geomitridae</taxon>
        <taxon>Candidula</taxon>
    </lineage>
</organism>
<dbReference type="GO" id="GO:0012505">
    <property type="term" value="C:endomembrane system"/>
    <property type="evidence" value="ECO:0007669"/>
    <property type="project" value="UniProtKB-SubCell"/>
</dbReference>
<evidence type="ECO:0000256" key="1">
    <source>
        <dbReference type="ARBA" id="ARBA00004308"/>
    </source>
</evidence>
<dbReference type="InterPro" id="IPR036168">
    <property type="entry name" value="AP2_Mu_C_sf"/>
</dbReference>
<comment type="caution">
    <text evidence="6">The sequence shown here is derived from an EMBL/GenBank/DDBJ whole genome shotgun (WGS) entry which is preliminary data.</text>
</comment>
<name>A0A8S3ZWW7_9EUPU</name>
<comment type="subcellular location">
    <subcellularLocation>
        <location evidence="1">Endomembrane system</location>
    </subcellularLocation>
</comment>
<dbReference type="AlphaFoldDB" id="A0A8S3ZWW7"/>
<sequence>CFNAWLNMAGIVSLQDSAVERRDVSWTRPEAVTSISPHTLGQVSEAMVLDSQCGVLVHKRSLQNIPYRKVQQLFAKHIKAVGHKTLSPYFRDENIDFFYLSKSDVYLVAAHPAPDTDTAISVVVYLDFLHRLHDVLKDCIGTVNEPYVAVNRMLVFELLDKMLNAGYSVVSSYADMKANLTFEPIRPKIVPQDEIASRFFGIYTADKSRAHSGSSQSKHKSPNSVYLNIVEGLSAVLGPHGEVSSSELWGKLTLISTLERPLPILIQLSPDLVIRTSGTAQGQVAGATHIENPSFHPCVDTSQLGSNRLLRVFPPADQTRLMIYTLSDSACINIPVLVVPSLVPVDGSRDQNLHLRLINQAESHATASYIRVKVKLPHCVSSVATTKHGEQTAQSSNFVPAEKFVEWEVKRSEGGSEAAITFRLILNTDKSLELADIGPISVAFNLTNFSASGLVVKVARVEEHTDPTSPTHECYFGVSTKAASYTVRTDNTKESPLS</sequence>
<proteinExistence type="predicted"/>
<dbReference type="OrthoDB" id="10259133at2759"/>
<dbReference type="InterPro" id="IPR011012">
    <property type="entry name" value="Longin-like_dom_sf"/>
</dbReference>
<dbReference type="InterPro" id="IPR001392">
    <property type="entry name" value="Clathrin_mu"/>
</dbReference>
<evidence type="ECO:0000313" key="7">
    <source>
        <dbReference type="Proteomes" id="UP000678393"/>
    </source>
</evidence>
<evidence type="ECO:0000259" key="5">
    <source>
        <dbReference type="PROSITE" id="PS51072"/>
    </source>
</evidence>
<keyword evidence="4" id="KW-0472">Membrane</keyword>
<evidence type="ECO:0000256" key="3">
    <source>
        <dbReference type="ARBA" id="ARBA00022927"/>
    </source>
</evidence>
<feature type="domain" description="MHD" evidence="5">
    <location>
        <begin position="222"/>
        <end position="488"/>
    </location>
</feature>
<keyword evidence="7" id="KW-1185">Reference proteome</keyword>
<protein>
    <recommendedName>
        <fullName evidence="5">MHD domain-containing protein</fullName>
    </recommendedName>
</protein>